<name>A0A926E6E6_9FIRM</name>
<dbReference type="AlphaFoldDB" id="A0A926E6E6"/>
<evidence type="ECO:0000313" key="1">
    <source>
        <dbReference type="EMBL" id="MBC8560433.1"/>
    </source>
</evidence>
<comment type="caution">
    <text evidence="1">The sequence shown here is derived from an EMBL/GenBank/DDBJ whole genome shotgun (WGS) entry which is preliminary data.</text>
</comment>
<dbReference type="Pfam" id="PF12646">
    <property type="entry name" value="DUF3783"/>
    <property type="match status" value="1"/>
</dbReference>
<dbReference type="EMBL" id="JACRSV010000003">
    <property type="protein sequence ID" value="MBC8560433.1"/>
    <property type="molecule type" value="Genomic_DNA"/>
</dbReference>
<sequence length="135" mass="15575">MKRSKKSLYSEMVLLYRVDQNSEQGQKINALCREMDIPVKYLTEEDLDSNVGKLAEMSILQESETAQEVQVPPLPAMLLRGFTGKRIDELFLKMRECGAGYIPLKAVITEVNRYWTLKLLLQHLAEERAQLEAMR</sequence>
<dbReference type="Proteomes" id="UP000610760">
    <property type="component" value="Unassembled WGS sequence"/>
</dbReference>
<protein>
    <submittedName>
        <fullName evidence="1">DUF3783 domain-containing protein</fullName>
    </submittedName>
</protein>
<dbReference type="RefSeq" id="WP_249295421.1">
    <property type="nucleotide sequence ID" value="NZ_JACRSV010000003.1"/>
</dbReference>
<evidence type="ECO:0000313" key="2">
    <source>
        <dbReference type="Proteomes" id="UP000610760"/>
    </source>
</evidence>
<gene>
    <name evidence="1" type="ORF">H8710_10205</name>
</gene>
<reference evidence="1" key="1">
    <citation type="submission" date="2020-08" db="EMBL/GenBank/DDBJ databases">
        <title>Genome public.</title>
        <authorList>
            <person name="Liu C."/>
            <person name="Sun Q."/>
        </authorList>
    </citation>
    <scope>NUCLEOTIDE SEQUENCE</scope>
    <source>
        <strain evidence="1">NSJ-33</strain>
    </source>
</reference>
<dbReference type="InterPro" id="IPR016621">
    <property type="entry name" value="UCP014543"/>
</dbReference>
<proteinExistence type="predicted"/>
<accession>A0A926E6E6</accession>
<organism evidence="1 2">
    <name type="scientific">Fumia xinanensis</name>
    <dbReference type="NCBI Taxonomy" id="2763659"/>
    <lineage>
        <taxon>Bacteria</taxon>
        <taxon>Bacillati</taxon>
        <taxon>Bacillota</taxon>
        <taxon>Clostridia</taxon>
        <taxon>Eubacteriales</taxon>
        <taxon>Oscillospiraceae</taxon>
        <taxon>Fumia</taxon>
    </lineage>
</organism>
<keyword evidence="2" id="KW-1185">Reference proteome</keyword>